<evidence type="ECO:0000313" key="2">
    <source>
        <dbReference type="EMBL" id="GAH46748.1"/>
    </source>
</evidence>
<dbReference type="AlphaFoldDB" id="X1HN62"/>
<evidence type="ECO:0000259" key="1">
    <source>
        <dbReference type="Pfam" id="PF01937"/>
    </source>
</evidence>
<dbReference type="Gene3D" id="3.40.50.10880">
    <property type="entry name" value="Uncharacterised protein PF01937, DUF89, domain 3"/>
    <property type="match status" value="1"/>
</dbReference>
<dbReference type="InterPro" id="IPR002791">
    <property type="entry name" value="ARMT1-like_metal-bd"/>
</dbReference>
<name>X1HN62_9ZZZZ</name>
<dbReference type="InterPro" id="IPR036075">
    <property type="entry name" value="ARMT-1-like_metal-bd_sf"/>
</dbReference>
<dbReference type="SUPFAM" id="SSF111321">
    <property type="entry name" value="AF1104-like"/>
    <property type="match status" value="1"/>
</dbReference>
<accession>X1HN62</accession>
<proteinExistence type="predicted"/>
<comment type="caution">
    <text evidence="2">The sequence shown here is derived from an EMBL/GenBank/DDBJ whole genome shotgun (WGS) entry which is preliminary data.</text>
</comment>
<sequence length="115" mass="12645">LVKNKKDITYVVKANPIINDALVEDAKFAGIDKLATITAGDDGQDKSTPGILLHYASQEFLEKFKAADMVISKGQGNYESLSECDREVFFLLLVKCPLVARDIGIEMAQLVLKVK</sequence>
<organism evidence="2">
    <name type="scientific">marine sediment metagenome</name>
    <dbReference type="NCBI Taxonomy" id="412755"/>
    <lineage>
        <taxon>unclassified sequences</taxon>
        <taxon>metagenomes</taxon>
        <taxon>ecological metagenomes</taxon>
    </lineage>
</organism>
<protein>
    <recommendedName>
        <fullName evidence="1">Damage-control phosphatase ARMT1-like metal-binding domain-containing protein</fullName>
    </recommendedName>
</protein>
<feature type="non-terminal residue" evidence="2">
    <location>
        <position position="1"/>
    </location>
</feature>
<gene>
    <name evidence="2" type="ORF">S03H2_15073</name>
</gene>
<feature type="domain" description="Damage-control phosphatase ARMT1-like metal-binding" evidence="1">
    <location>
        <begin position="4"/>
        <end position="109"/>
    </location>
</feature>
<dbReference type="Pfam" id="PF01937">
    <property type="entry name" value="ARMT1-like_dom"/>
    <property type="match status" value="1"/>
</dbReference>
<reference evidence="2" key="1">
    <citation type="journal article" date="2014" name="Front. Microbiol.">
        <title>High frequency of phylogenetically diverse reductive dehalogenase-homologous genes in deep subseafloor sedimentary metagenomes.</title>
        <authorList>
            <person name="Kawai M."/>
            <person name="Futagami T."/>
            <person name="Toyoda A."/>
            <person name="Takaki Y."/>
            <person name="Nishi S."/>
            <person name="Hori S."/>
            <person name="Arai W."/>
            <person name="Tsubouchi T."/>
            <person name="Morono Y."/>
            <person name="Uchiyama I."/>
            <person name="Ito T."/>
            <person name="Fujiyama A."/>
            <person name="Inagaki F."/>
            <person name="Takami H."/>
        </authorList>
    </citation>
    <scope>NUCLEOTIDE SEQUENCE</scope>
    <source>
        <strain evidence="2">Expedition CK06-06</strain>
    </source>
</reference>
<dbReference type="EMBL" id="BARU01007649">
    <property type="protein sequence ID" value="GAH46748.1"/>
    <property type="molecule type" value="Genomic_DNA"/>
</dbReference>